<feature type="domain" description="Plant antimicrobial peptide" evidence="2">
    <location>
        <begin position="257"/>
        <end position="287"/>
    </location>
</feature>
<dbReference type="EMBL" id="CM016559">
    <property type="protein sequence ID" value="TKW01339.1"/>
    <property type="molecule type" value="Genomic_DNA"/>
</dbReference>
<dbReference type="GO" id="GO:0050832">
    <property type="term" value="P:defense response to fungus"/>
    <property type="evidence" value="ECO:0007669"/>
    <property type="project" value="InterPro"/>
</dbReference>
<feature type="domain" description="Plant antimicrobial peptide" evidence="2">
    <location>
        <begin position="200"/>
        <end position="230"/>
    </location>
</feature>
<keyword evidence="4" id="KW-1185">Reference proteome</keyword>
<dbReference type="Gramene" id="TKW01339">
    <property type="protein sequence ID" value="TKW01339"/>
    <property type="gene ID" value="SEVIR_8G173266v2"/>
</dbReference>
<keyword evidence="1" id="KW-0732">Signal</keyword>
<protein>
    <recommendedName>
        <fullName evidence="2">Plant antimicrobial peptide domain-containing protein</fullName>
    </recommendedName>
</protein>
<evidence type="ECO:0000259" key="2">
    <source>
        <dbReference type="SMART" id="SM01357"/>
    </source>
</evidence>
<feature type="signal peptide" evidence="1">
    <location>
        <begin position="1"/>
        <end position="32"/>
    </location>
</feature>
<dbReference type="SMART" id="SM01357">
    <property type="entry name" value="Antimicrobial21"/>
    <property type="match status" value="6"/>
</dbReference>
<dbReference type="InterPro" id="IPR029227">
    <property type="entry name" value="Plant_Antimicrobial"/>
</dbReference>
<dbReference type="Proteomes" id="UP000298652">
    <property type="component" value="Chromosome 8"/>
</dbReference>
<dbReference type="OMA" id="VDFCIRW"/>
<feature type="domain" description="Plant antimicrobial peptide" evidence="2">
    <location>
        <begin position="150"/>
        <end position="180"/>
    </location>
</feature>
<evidence type="ECO:0000313" key="4">
    <source>
        <dbReference type="Proteomes" id="UP000298652"/>
    </source>
</evidence>
<proteinExistence type="predicted"/>
<feature type="domain" description="Plant antimicrobial peptide" evidence="2">
    <location>
        <begin position="98"/>
        <end position="128"/>
    </location>
</feature>
<accession>A0A4U6TL79</accession>
<feature type="chain" id="PRO_5020400825" description="Plant antimicrobial peptide domain-containing protein" evidence="1">
    <location>
        <begin position="33"/>
        <end position="364"/>
    </location>
</feature>
<gene>
    <name evidence="3" type="ORF">SEVIR_8G173266v2</name>
</gene>
<sequence>MGFGRKVGEGGVSRWLLLLAGVLLAVAVTVTAGDAAEEGATAGDYSLHGSQAMCELKCQHHHDPVNKKRCVDFCIRWQLALPFDAAEEGATAGDDSLHGSRAMCELKCQHHHDPVNKKRCVDFCIRWQLALPFDAAEVAQGATAGEDSLHGSRAMCELKCQHHHDPVNKKRCVDFCIRWQLALPFDAVEEGATAGKDSLHGSRAMCELKCQHHHDPVNKKRCVDFCIRWQLALLFDVKEEDGASATDTITAGEVGVCANRRICKIKCQHHHDQVNSNRCTDFCIGYQVALDAIMENNGATATVTAGEDTLRGSRRMCELKCQHHHNPVNKKRCIDFCIRYQLALHDINDGATAAAAGGAIRQVV</sequence>
<feature type="domain" description="Plant antimicrobial peptide" evidence="2">
    <location>
        <begin position="48"/>
        <end position="78"/>
    </location>
</feature>
<reference evidence="3" key="1">
    <citation type="submission" date="2019-03" db="EMBL/GenBank/DDBJ databases">
        <title>WGS assembly of Setaria viridis.</title>
        <authorList>
            <person name="Huang P."/>
            <person name="Jenkins J."/>
            <person name="Grimwood J."/>
            <person name="Barry K."/>
            <person name="Healey A."/>
            <person name="Mamidi S."/>
            <person name="Sreedasyam A."/>
            <person name="Shu S."/>
            <person name="Feldman M."/>
            <person name="Wu J."/>
            <person name="Yu Y."/>
            <person name="Chen C."/>
            <person name="Johnson J."/>
            <person name="Rokhsar D."/>
            <person name="Baxter I."/>
            <person name="Schmutz J."/>
            <person name="Brutnell T."/>
            <person name="Kellogg E."/>
        </authorList>
    </citation>
    <scope>NUCLEOTIDE SEQUENCE [LARGE SCALE GENOMIC DNA]</scope>
</reference>
<organism evidence="3 4">
    <name type="scientific">Setaria viridis</name>
    <name type="common">Green bristlegrass</name>
    <name type="synonym">Setaria italica subsp. viridis</name>
    <dbReference type="NCBI Taxonomy" id="4556"/>
    <lineage>
        <taxon>Eukaryota</taxon>
        <taxon>Viridiplantae</taxon>
        <taxon>Streptophyta</taxon>
        <taxon>Embryophyta</taxon>
        <taxon>Tracheophyta</taxon>
        <taxon>Spermatophyta</taxon>
        <taxon>Magnoliopsida</taxon>
        <taxon>Liliopsida</taxon>
        <taxon>Poales</taxon>
        <taxon>Poaceae</taxon>
        <taxon>PACMAD clade</taxon>
        <taxon>Panicoideae</taxon>
        <taxon>Panicodae</taxon>
        <taxon>Paniceae</taxon>
        <taxon>Cenchrinae</taxon>
        <taxon>Setaria</taxon>
    </lineage>
</organism>
<dbReference type="AlphaFoldDB" id="A0A4U6TL79"/>
<evidence type="ECO:0000313" key="3">
    <source>
        <dbReference type="EMBL" id="TKW01339.1"/>
    </source>
</evidence>
<dbReference type="Pfam" id="PF14861">
    <property type="entry name" value="Antimicrobial21"/>
    <property type="match status" value="4"/>
</dbReference>
<name>A0A4U6TL79_SETVI</name>
<feature type="domain" description="Plant antimicrobial peptide" evidence="2">
    <location>
        <begin position="311"/>
        <end position="341"/>
    </location>
</feature>
<evidence type="ECO:0000256" key="1">
    <source>
        <dbReference type="SAM" id="SignalP"/>
    </source>
</evidence>